<dbReference type="EMBL" id="PJNW01000019">
    <property type="protein sequence ID" value="PKR87399.1"/>
    <property type="molecule type" value="Genomic_DNA"/>
</dbReference>
<proteinExistence type="predicted"/>
<gene>
    <name evidence="1" type="ORF">CXZ10_20350</name>
</gene>
<dbReference type="Proteomes" id="UP000233491">
    <property type="component" value="Unassembled WGS sequence"/>
</dbReference>
<evidence type="ECO:0000313" key="1">
    <source>
        <dbReference type="EMBL" id="PKR87399.1"/>
    </source>
</evidence>
<evidence type="ECO:0008006" key="3">
    <source>
        <dbReference type="Google" id="ProtNLM"/>
    </source>
</evidence>
<comment type="caution">
    <text evidence="1">The sequence shown here is derived from an EMBL/GenBank/DDBJ whole genome shotgun (WGS) entry which is preliminary data.</text>
</comment>
<organism evidence="1 2">
    <name type="scientific">Pleomorphomonas diazotrophica</name>
    <dbReference type="NCBI Taxonomy" id="1166257"/>
    <lineage>
        <taxon>Bacteria</taxon>
        <taxon>Pseudomonadati</taxon>
        <taxon>Pseudomonadota</taxon>
        <taxon>Alphaproteobacteria</taxon>
        <taxon>Hyphomicrobiales</taxon>
        <taxon>Pleomorphomonadaceae</taxon>
        <taxon>Pleomorphomonas</taxon>
    </lineage>
</organism>
<name>A0A2N3LS52_9HYPH</name>
<keyword evidence="2" id="KW-1185">Reference proteome</keyword>
<dbReference type="AlphaFoldDB" id="A0A2N3LS52"/>
<reference evidence="1 2" key="1">
    <citation type="submission" date="2017-12" db="EMBL/GenBank/DDBJ databases">
        <title>Anaerobic carbon monoxide metabolism by Pleomorphomonas carboxyditropha sp. nov., a new mesophilic hydrogenogenic carboxidotroph.</title>
        <authorList>
            <person name="Esquivel-Elizondo S."/>
            <person name="Krajmalnik-Brown R."/>
        </authorList>
    </citation>
    <scope>NUCLEOTIDE SEQUENCE [LARGE SCALE GENOMIC DNA]</scope>
    <source>
        <strain evidence="1 2">R5-392</strain>
    </source>
</reference>
<evidence type="ECO:0000313" key="2">
    <source>
        <dbReference type="Proteomes" id="UP000233491"/>
    </source>
</evidence>
<accession>A0A2N3LS52</accession>
<protein>
    <recommendedName>
        <fullName evidence="3">GNAT family N-acetyltransferase</fullName>
    </recommendedName>
</protein>
<sequence>MEALRRSMRQSTAFTVLIDGRPEIMYGVGDLNVLAGVGGVWLLGTDAITRNWRWFLRATAEGLPGLFTRHEVLRNAVDRENAASLRWLEWLGAAFLMEIDVHGHPFVLFEMRKRRDV</sequence>